<evidence type="ECO:0000256" key="5">
    <source>
        <dbReference type="ARBA" id="ARBA00022833"/>
    </source>
</evidence>
<evidence type="ECO:0000259" key="11">
    <source>
        <dbReference type="Pfam" id="PF02744"/>
    </source>
</evidence>
<dbReference type="Pfam" id="PF02744">
    <property type="entry name" value="GalP_UDP_tr_C"/>
    <property type="match status" value="1"/>
</dbReference>
<dbReference type="PIRSF" id="PIRSF000808">
    <property type="entry name" value="GalT"/>
    <property type="match status" value="1"/>
</dbReference>
<sequence>MASELRHDQLRQRWITISDKRGKRPSDFERMSSQRFGGSPEATNRGPCAFCPGFELVNGHETFAIRDGDQADAPDWRVRVIVNKYPAVSMDYGDLQPTGEGAVFDECRLPGFGSHEVVIETPSHDLNIPELPASHVAEVLKAYQARINWFQNDPRLKFCQVFKNRGNRAGASMTHSHSQLIALPVITHNKITELDSAQEYYNDHKRCMMCDVVEHDTQSVRSRLIDENEFFITIAPFAPSFPYETWLVPKFHSSNFESIGEDEIQAMAKLLKLTLRKMDLAFGYPPYNYTLQTALLGKEHFNSSHYHWYLDIAPHLATPGGFEMGSGCYINCMPPEKGAEFLRNVEIEPQ</sequence>
<evidence type="ECO:0000259" key="10">
    <source>
        <dbReference type="Pfam" id="PF01087"/>
    </source>
</evidence>
<accession>A0A8T0IUH5</accession>
<name>A0A8T0IUH5_CERPU</name>
<evidence type="ECO:0000256" key="6">
    <source>
        <dbReference type="ARBA" id="ARBA00023277"/>
    </source>
</evidence>
<dbReference type="NCBIfam" id="TIGR00209">
    <property type="entry name" value="galT_1"/>
    <property type="match status" value="1"/>
</dbReference>
<dbReference type="GO" id="GO:0008108">
    <property type="term" value="F:UDP-glucose:hexose-1-phosphate uridylyltransferase activity"/>
    <property type="evidence" value="ECO:0007669"/>
    <property type="project" value="InterPro"/>
</dbReference>
<dbReference type="PANTHER" id="PTHR42763:SF2">
    <property type="entry name" value="ADP-GLUCOSE PHOSPHORYLASE"/>
    <property type="match status" value="1"/>
</dbReference>
<feature type="binding site" evidence="8">
    <location>
        <position position="48"/>
    </location>
    <ligand>
        <name>Zn(2+)</name>
        <dbReference type="ChEBI" id="CHEBI:29105"/>
    </ligand>
</feature>
<evidence type="ECO:0008006" key="14">
    <source>
        <dbReference type="Google" id="ProtNLM"/>
    </source>
</evidence>
<dbReference type="Pfam" id="PF01087">
    <property type="entry name" value="GalP_UDP_transf"/>
    <property type="match status" value="1"/>
</dbReference>
<comment type="caution">
    <text evidence="12">The sequence shown here is derived from an EMBL/GenBank/DDBJ whole genome shotgun (WGS) entry which is preliminary data.</text>
</comment>
<evidence type="ECO:0000313" key="12">
    <source>
        <dbReference type="EMBL" id="KAG0586792.1"/>
    </source>
</evidence>
<dbReference type="InterPro" id="IPR001937">
    <property type="entry name" value="GalP_UDPtransf1"/>
</dbReference>
<feature type="region of interest" description="Disordered" evidence="9">
    <location>
        <begin position="21"/>
        <end position="42"/>
    </location>
</feature>
<feature type="compositionally biased region" description="Basic and acidic residues" evidence="9">
    <location>
        <begin position="21"/>
        <end position="32"/>
    </location>
</feature>
<organism evidence="12 13">
    <name type="scientific">Ceratodon purpureus</name>
    <name type="common">Fire moss</name>
    <name type="synonym">Dicranum purpureum</name>
    <dbReference type="NCBI Taxonomy" id="3225"/>
    <lineage>
        <taxon>Eukaryota</taxon>
        <taxon>Viridiplantae</taxon>
        <taxon>Streptophyta</taxon>
        <taxon>Embryophyta</taxon>
        <taxon>Bryophyta</taxon>
        <taxon>Bryophytina</taxon>
        <taxon>Bryopsida</taxon>
        <taxon>Dicranidae</taxon>
        <taxon>Pseudoditrichales</taxon>
        <taxon>Ditrichaceae</taxon>
        <taxon>Ceratodon</taxon>
    </lineage>
</organism>
<dbReference type="GO" id="GO:0006012">
    <property type="term" value="P:galactose metabolic process"/>
    <property type="evidence" value="ECO:0007669"/>
    <property type="project" value="InterPro"/>
</dbReference>
<keyword evidence="5 8" id="KW-0862">Zinc</keyword>
<dbReference type="GO" id="GO:0008270">
    <property type="term" value="F:zinc ion binding"/>
    <property type="evidence" value="ECO:0007669"/>
    <property type="project" value="InterPro"/>
</dbReference>
<dbReference type="PANTHER" id="PTHR42763">
    <property type="entry name" value="ADP-GLUCOSE PHOSPHORYLASE"/>
    <property type="match status" value="1"/>
</dbReference>
<keyword evidence="13" id="KW-1185">Reference proteome</keyword>
<evidence type="ECO:0000256" key="2">
    <source>
        <dbReference type="ARBA" id="ARBA00022679"/>
    </source>
</evidence>
<protein>
    <recommendedName>
        <fullName evidence="14">UDP-glucose--hexose-1-phosphate uridylyltransferase</fullName>
    </recommendedName>
</protein>
<dbReference type="EMBL" id="CM026422">
    <property type="protein sequence ID" value="KAG0586792.1"/>
    <property type="molecule type" value="Genomic_DNA"/>
</dbReference>
<evidence type="ECO:0000313" key="13">
    <source>
        <dbReference type="Proteomes" id="UP000822688"/>
    </source>
</evidence>
<evidence type="ECO:0000256" key="4">
    <source>
        <dbReference type="ARBA" id="ARBA00022723"/>
    </source>
</evidence>
<comment type="cofactor">
    <cofactor evidence="8">
        <name>Zn(2+)</name>
        <dbReference type="ChEBI" id="CHEBI:29105"/>
    </cofactor>
    <text evidence="8">Binds 1 zinc ion per subunit.</text>
</comment>
<proteinExistence type="inferred from homology"/>
<evidence type="ECO:0000256" key="8">
    <source>
        <dbReference type="PIRSR" id="PIRSR000808-3"/>
    </source>
</evidence>
<dbReference type="InterPro" id="IPR036265">
    <property type="entry name" value="HIT-like_sf"/>
</dbReference>
<feature type="binding site" evidence="8">
    <location>
        <position position="175"/>
    </location>
    <ligand>
        <name>Zn(2+)</name>
        <dbReference type="ChEBI" id="CHEBI:29105"/>
    </ligand>
</feature>
<dbReference type="SUPFAM" id="SSF54197">
    <property type="entry name" value="HIT-like"/>
    <property type="match status" value="2"/>
</dbReference>
<keyword evidence="3" id="KW-0548">Nucleotidyltransferase</keyword>
<evidence type="ECO:0000256" key="1">
    <source>
        <dbReference type="ARBA" id="ARBA00010951"/>
    </source>
</evidence>
<feature type="domain" description="Galactose-1-phosphate uridyl transferase N-terminal" evidence="10">
    <location>
        <begin position="3"/>
        <end position="183"/>
    </location>
</feature>
<dbReference type="InterPro" id="IPR005849">
    <property type="entry name" value="GalP_Utransf_N"/>
</dbReference>
<feature type="binding site" evidence="8">
    <location>
        <position position="124"/>
    </location>
    <ligand>
        <name>Zn(2+)</name>
        <dbReference type="ChEBI" id="CHEBI:29105"/>
    </ligand>
</feature>
<dbReference type="Proteomes" id="UP000822688">
    <property type="component" value="Chromosome 2"/>
</dbReference>
<feature type="binding site" evidence="8">
    <location>
        <position position="51"/>
    </location>
    <ligand>
        <name>Zn(2+)</name>
        <dbReference type="ChEBI" id="CHEBI:29105"/>
    </ligand>
</feature>
<comment type="similarity">
    <text evidence="1">Belongs to the galactose-1-phosphate uridylyltransferase type 1 family.</text>
</comment>
<gene>
    <name evidence="12" type="ORF">KC19_2G117600</name>
</gene>
<keyword evidence="2" id="KW-0808">Transferase</keyword>
<evidence type="ECO:0000256" key="3">
    <source>
        <dbReference type="ARBA" id="ARBA00022695"/>
    </source>
</evidence>
<keyword evidence="4 8" id="KW-0479">Metal-binding</keyword>
<dbReference type="Gene3D" id="3.30.428.10">
    <property type="entry name" value="HIT-like"/>
    <property type="match status" value="2"/>
</dbReference>
<feature type="active site" description="Tele-UMP-histidine intermediate" evidence="7">
    <location>
        <position position="177"/>
    </location>
</feature>
<evidence type="ECO:0000256" key="9">
    <source>
        <dbReference type="SAM" id="MobiDB-lite"/>
    </source>
</evidence>
<feature type="domain" description="Galactose-1-phosphate uridyl transferase C-terminal" evidence="11">
    <location>
        <begin position="194"/>
        <end position="310"/>
    </location>
</feature>
<reference evidence="12" key="1">
    <citation type="submission" date="2020-06" db="EMBL/GenBank/DDBJ databases">
        <title>WGS assembly of Ceratodon purpureus strain R40.</title>
        <authorList>
            <person name="Carey S.B."/>
            <person name="Jenkins J."/>
            <person name="Shu S."/>
            <person name="Lovell J.T."/>
            <person name="Sreedasyam A."/>
            <person name="Maumus F."/>
            <person name="Tiley G.P."/>
            <person name="Fernandez-Pozo N."/>
            <person name="Barry K."/>
            <person name="Chen C."/>
            <person name="Wang M."/>
            <person name="Lipzen A."/>
            <person name="Daum C."/>
            <person name="Saski C.A."/>
            <person name="Payton A.C."/>
            <person name="Mcbreen J.C."/>
            <person name="Conrad R.E."/>
            <person name="Kollar L.M."/>
            <person name="Olsson S."/>
            <person name="Huttunen S."/>
            <person name="Landis J.B."/>
            <person name="Wickett N.J."/>
            <person name="Johnson M.G."/>
            <person name="Rensing S.A."/>
            <person name="Grimwood J."/>
            <person name="Schmutz J."/>
            <person name="Mcdaniel S.F."/>
        </authorList>
    </citation>
    <scope>NUCLEOTIDE SEQUENCE</scope>
    <source>
        <strain evidence="12">R40</strain>
    </source>
</reference>
<dbReference type="AlphaFoldDB" id="A0A8T0IUH5"/>
<keyword evidence="6" id="KW-0119">Carbohydrate metabolism</keyword>
<evidence type="ECO:0000256" key="7">
    <source>
        <dbReference type="PIRSR" id="PIRSR000808-1"/>
    </source>
</evidence>
<dbReference type="InterPro" id="IPR005850">
    <property type="entry name" value="GalP_Utransf_C"/>
</dbReference>
<dbReference type="InterPro" id="IPR053177">
    <property type="entry name" value="ADP-glucose_phosphorylase"/>
</dbReference>